<proteinExistence type="predicted"/>
<gene>
    <name evidence="1" type="ORF">LCGC14_1964310</name>
</gene>
<accession>A0A0F9FE03</accession>
<sequence>MVSIDIYDNIDLVMEQGISMIQYYRRHPVMAAYDLLGVDLAPVQRIILRDMWFKNFVITVAGRGAGKTFLLGLNAVLHALLYPGYRVGLIGPSFRQSKMIFLEVERLYQKSPILREACEKRPVRGSDTCYLRFRGTDQSNGSFIEALPIGVDGAKIRGSRFYLIEVDELAQVPPQIVDMVLRPMGSVSLEPMQKVRERERQEHLILQGLATKEDFIGDSANKMVMTSSGYFKFNHMWHRMKSYWHAMKEEGENTKYAVHQIPYQLLPESFLDEENIKEARRTMSRIEFTMEYEATMVSDSDGFFKASMLEACTTGSTFSVRLSGESGKEYVLGVDPNQGGTASCGVLIIEVGSPHKIVYVKELKKKTTQEMTIELQHLTDIFNIVRIFMDSQGGGKPLRDLMQEGYNSHIPILDMDDDNTKGKNGKRILQLINPTTAWISDANFDTLSLVDNKEIRFPAPPMTASPIAEKLYESIRILKSQMLNIIVTQTPRGVRHFDTPKKGQKKDLYSALILAAWG</sequence>
<feature type="non-terminal residue" evidence="1">
    <location>
        <position position="518"/>
    </location>
</feature>
<evidence type="ECO:0008006" key="2">
    <source>
        <dbReference type="Google" id="ProtNLM"/>
    </source>
</evidence>
<protein>
    <recommendedName>
        <fullName evidence="2">Terminase large subunit gp17-like C-terminal domain-containing protein</fullName>
    </recommendedName>
</protein>
<organism evidence="1">
    <name type="scientific">marine sediment metagenome</name>
    <dbReference type="NCBI Taxonomy" id="412755"/>
    <lineage>
        <taxon>unclassified sequences</taxon>
        <taxon>metagenomes</taxon>
        <taxon>ecological metagenomes</taxon>
    </lineage>
</organism>
<dbReference type="InterPro" id="IPR027417">
    <property type="entry name" value="P-loop_NTPase"/>
</dbReference>
<dbReference type="AlphaFoldDB" id="A0A0F9FE03"/>
<evidence type="ECO:0000313" key="1">
    <source>
        <dbReference type="EMBL" id="KKL84478.1"/>
    </source>
</evidence>
<name>A0A0F9FE03_9ZZZZ</name>
<comment type="caution">
    <text evidence="1">The sequence shown here is derived from an EMBL/GenBank/DDBJ whole genome shotgun (WGS) entry which is preliminary data.</text>
</comment>
<reference evidence="1" key="1">
    <citation type="journal article" date="2015" name="Nature">
        <title>Complex archaea that bridge the gap between prokaryotes and eukaryotes.</title>
        <authorList>
            <person name="Spang A."/>
            <person name="Saw J.H."/>
            <person name="Jorgensen S.L."/>
            <person name="Zaremba-Niedzwiedzka K."/>
            <person name="Martijn J."/>
            <person name="Lind A.E."/>
            <person name="van Eijk R."/>
            <person name="Schleper C."/>
            <person name="Guy L."/>
            <person name="Ettema T.J."/>
        </authorList>
    </citation>
    <scope>NUCLEOTIDE SEQUENCE</scope>
</reference>
<dbReference type="Pfam" id="PF03237">
    <property type="entry name" value="Terminase_6N"/>
    <property type="match status" value="1"/>
</dbReference>
<dbReference type="EMBL" id="LAZR01021686">
    <property type="protein sequence ID" value="KKL84478.1"/>
    <property type="molecule type" value="Genomic_DNA"/>
</dbReference>
<dbReference type="Gene3D" id="3.40.50.300">
    <property type="entry name" value="P-loop containing nucleotide triphosphate hydrolases"/>
    <property type="match status" value="1"/>
</dbReference>
<dbReference type="Gene3D" id="3.30.420.240">
    <property type="match status" value="1"/>
</dbReference>